<evidence type="ECO:0000313" key="2">
    <source>
        <dbReference type="EMBL" id="ATB28610.1"/>
    </source>
</evidence>
<reference evidence="2 3" key="1">
    <citation type="submission" date="2017-06" db="EMBL/GenBank/DDBJ databases">
        <authorList>
            <person name="Kim H.J."/>
            <person name="Triplett B.A."/>
        </authorList>
    </citation>
    <scope>NUCLEOTIDE SEQUENCE [LARGE SCALE GENOMIC DNA]</scope>
    <source>
        <strain evidence="2 3">DSM 14713</strain>
    </source>
</reference>
<dbReference type="PANTHER" id="PTHR11106:SF27">
    <property type="entry name" value="MACRO DOMAIN-CONTAINING PROTEIN"/>
    <property type="match status" value="1"/>
</dbReference>
<dbReference type="Gene3D" id="3.40.220.10">
    <property type="entry name" value="Leucine Aminopeptidase, subunit E, domain 1"/>
    <property type="match status" value="1"/>
</dbReference>
<gene>
    <name evidence="2" type="ORF">MEBOL_002059</name>
</gene>
<dbReference type="AlphaFoldDB" id="A0A250IBM3"/>
<dbReference type="InterPro" id="IPR002589">
    <property type="entry name" value="Macro_dom"/>
</dbReference>
<sequence length="307" mass="32902">MTPPALALDAYRALVSLDTPFTPPPPAPAEEHPALVRHLLQQLHSDGTERQLREVLGANTPPETDARAWLLALLTVRGPQPFPEGFHLAMDRLLQRERRMRPEVSPAGLPRLGALPGTAAAHCTLWQGDITTLAADAIVNAANAELLGCFGPFHACIDNAIHAAAGPHLREDCARIMRAQGALEPTGHAKATRAYNLPARYVLHTVGPIVRGALTPEHEEALASCYRACLDVASRLQDVRSVAMCAISTGVFGFPKGPAARVALRTVGAWLREHPGAIDQVIFNVFGDEDREAYSAAFRAGALDARG</sequence>
<accession>A0A250IBM3</accession>
<dbReference type="PANTHER" id="PTHR11106">
    <property type="entry name" value="GANGLIOSIDE INDUCED DIFFERENTIATION ASSOCIATED PROTEIN 2-RELATED"/>
    <property type="match status" value="1"/>
</dbReference>
<dbReference type="SUPFAM" id="SSF52949">
    <property type="entry name" value="Macro domain-like"/>
    <property type="match status" value="1"/>
</dbReference>
<keyword evidence="3" id="KW-1185">Reference proteome</keyword>
<dbReference type="NCBIfam" id="NF003163">
    <property type="entry name" value="PRK04143.1"/>
    <property type="match status" value="1"/>
</dbReference>
<dbReference type="PROSITE" id="PS51154">
    <property type="entry name" value="MACRO"/>
    <property type="match status" value="1"/>
</dbReference>
<dbReference type="RefSeq" id="WP_095977279.1">
    <property type="nucleotide sequence ID" value="NZ_CP022163.1"/>
</dbReference>
<dbReference type="Proteomes" id="UP000217289">
    <property type="component" value="Chromosome"/>
</dbReference>
<name>A0A250IBM3_9BACT</name>
<evidence type="ECO:0000259" key="1">
    <source>
        <dbReference type="PROSITE" id="PS51154"/>
    </source>
</evidence>
<evidence type="ECO:0000313" key="3">
    <source>
        <dbReference type="Proteomes" id="UP000217289"/>
    </source>
</evidence>
<dbReference type="CDD" id="cd02908">
    <property type="entry name" value="Macro_OAADPr_deacetylase"/>
    <property type="match status" value="1"/>
</dbReference>
<dbReference type="KEGG" id="mbd:MEBOL_002059"/>
<protein>
    <recommendedName>
        <fullName evidence="1">Macro domain-containing protein</fullName>
    </recommendedName>
</protein>
<feature type="domain" description="Macro" evidence="1">
    <location>
        <begin position="110"/>
        <end position="302"/>
    </location>
</feature>
<dbReference type="InterPro" id="IPR043472">
    <property type="entry name" value="Macro_dom-like"/>
</dbReference>
<dbReference type="SMART" id="SM00506">
    <property type="entry name" value="A1pp"/>
    <property type="match status" value="1"/>
</dbReference>
<dbReference type="EMBL" id="CP022163">
    <property type="protein sequence ID" value="ATB28610.1"/>
    <property type="molecule type" value="Genomic_DNA"/>
</dbReference>
<dbReference type="OrthoDB" id="6194521at2"/>
<proteinExistence type="predicted"/>
<dbReference type="Pfam" id="PF01661">
    <property type="entry name" value="Macro"/>
    <property type="match status" value="1"/>
</dbReference>
<organism evidence="2 3">
    <name type="scientific">Melittangium boletus DSM 14713</name>
    <dbReference type="NCBI Taxonomy" id="1294270"/>
    <lineage>
        <taxon>Bacteria</taxon>
        <taxon>Pseudomonadati</taxon>
        <taxon>Myxococcota</taxon>
        <taxon>Myxococcia</taxon>
        <taxon>Myxococcales</taxon>
        <taxon>Cystobacterineae</taxon>
        <taxon>Archangiaceae</taxon>
        <taxon>Melittangium</taxon>
    </lineage>
</organism>